<dbReference type="RefSeq" id="WP_157585838.1">
    <property type="nucleotide sequence ID" value="NZ_WPIN01000005.1"/>
</dbReference>
<dbReference type="EMBL" id="WPIN01000005">
    <property type="protein sequence ID" value="MVM31188.1"/>
    <property type="molecule type" value="Genomic_DNA"/>
</dbReference>
<name>A0A7K1SBY6_9BACT</name>
<proteinExistence type="predicted"/>
<comment type="caution">
    <text evidence="1">The sequence shown here is derived from an EMBL/GenBank/DDBJ whole genome shotgun (WGS) entry which is preliminary data.</text>
</comment>
<keyword evidence="2" id="KW-1185">Reference proteome</keyword>
<accession>A0A7K1SBY6</accession>
<protein>
    <submittedName>
        <fullName evidence="1">Uncharacterized protein</fullName>
    </submittedName>
</protein>
<evidence type="ECO:0000313" key="1">
    <source>
        <dbReference type="EMBL" id="MVM31188.1"/>
    </source>
</evidence>
<gene>
    <name evidence="1" type="ORF">GO755_14190</name>
</gene>
<reference evidence="1 2" key="1">
    <citation type="submission" date="2019-12" db="EMBL/GenBank/DDBJ databases">
        <title>Spirosoma sp. HMF4905 genome sequencing and assembly.</title>
        <authorList>
            <person name="Kang H."/>
            <person name="Cha I."/>
            <person name="Kim H."/>
            <person name="Joh K."/>
        </authorList>
    </citation>
    <scope>NUCLEOTIDE SEQUENCE [LARGE SCALE GENOMIC DNA]</scope>
    <source>
        <strain evidence="1 2">HMF4905</strain>
    </source>
</reference>
<sequence length="60" mass="6951">MKYVTPYQYAKLCGVSSQAIYSRISKGLVEKVQIPDPTGSLKDYIDIEKYPPERIRKEKK</sequence>
<evidence type="ECO:0000313" key="2">
    <source>
        <dbReference type="Proteomes" id="UP000436006"/>
    </source>
</evidence>
<organism evidence="1 2">
    <name type="scientific">Spirosoma arboris</name>
    <dbReference type="NCBI Taxonomy" id="2682092"/>
    <lineage>
        <taxon>Bacteria</taxon>
        <taxon>Pseudomonadati</taxon>
        <taxon>Bacteroidota</taxon>
        <taxon>Cytophagia</taxon>
        <taxon>Cytophagales</taxon>
        <taxon>Cytophagaceae</taxon>
        <taxon>Spirosoma</taxon>
    </lineage>
</organism>
<dbReference type="AlphaFoldDB" id="A0A7K1SBY6"/>
<dbReference type="Proteomes" id="UP000436006">
    <property type="component" value="Unassembled WGS sequence"/>
</dbReference>